<dbReference type="OrthoDB" id="2556606at2759"/>
<feature type="compositionally biased region" description="Low complexity" evidence="1">
    <location>
        <begin position="247"/>
        <end position="263"/>
    </location>
</feature>
<proteinExistence type="predicted"/>
<name>R9P7H7_PSEHS</name>
<sequence>MVFFHPAILLTIVTSFVGLIVAPISVPVIILNSDHGIKYLWNEAVEGRFRYDLSRDYPPLHTPWQEFLSRRGGGIVGNHYTNTRGEMGWNAADREATGSVGISMGRTVKKFQESMDIWNRLNSEWVLPGYHNSFTNTPPTNGWINFLMNQGENAVLRSLIRFTKDPLEEKSFKVVHPVARKVAAFLVEDYARYLETDPHNVLVYEALKRIHLERIAAADEAAKVGESGGAQALEGGDSETSEEESDPASLYSPDSLSPSSSSK</sequence>
<dbReference type="Proteomes" id="UP000014071">
    <property type="component" value="Unassembled WGS sequence"/>
</dbReference>
<feature type="compositionally biased region" description="Acidic residues" evidence="1">
    <location>
        <begin position="236"/>
        <end position="246"/>
    </location>
</feature>
<evidence type="ECO:0000256" key="1">
    <source>
        <dbReference type="SAM" id="MobiDB-lite"/>
    </source>
</evidence>
<evidence type="ECO:0000313" key="3">
    <source>
        <dbReference type="EMBL" id="GAC94065.1"/>
    </source>
</evidence>
<evidence type="ECO:0000256" key="2">
    <source>
        <dbReference type="SAM" id="Phobius"/>
    </source>
</evidence>
<gene>
    <name evidence="3" type="ORF">PHSY_001634</name>
</gene>
<dbReference type="eggNOG" id="ENOG502RDT9">
    <property type="taxonomic scope" value="Eukaryota"/>
</dbReference>
<dbReference type="AlphaFoldDB" id="R9P7H7"/>
<dbReference type="HOGENOM" id="CLU_1058167_0_0_1"/>
<evidence type="ECO:0000313" key="4">
    <source>
        <dbReference type="Proteomes" id="UP000014071"/>
    </source>
</evidence>
<keyword evidence="4" id="KW-1185">Reference proteome</keyword>
<dbReference type="EMBL" id="DF238782">
    <property type="protein sequence ID" value="GAC94065.1"/>
    <property type="molecule type" value="Genomic_DNA"/>
</dbReference>
<organism evidence="3 4">
    <name type="scientific">Pseudozyma hubeiensis (strain SY62)</name>
    <name type="common">Yeast</name>
    <dbReference type="NCBI Taxonomy" id="1305764"/>
    <lineage>
        <taxon>Eukaryota</taxon>
        <taxon>Fungi</taxon>
        <taxon>Dikarya</taxon>
        <taxon>Basidiomycota</taxon>
        <taxon>Ustilaginomycotina</taxon>
        <taxon>Ustilaginomycetes</taxon>
        <taxon>Ustilaginales</taxon>
        <taxon>Ustilaginaceae</taxon>
        <taxon>Pseudozyma</taxon>
    </lineage>
</organism>
<keyword evidence="2" id="KW-1133">Transmembrane helix</keyword>
<feature type="region of interest" description="Disordered" evidence="1">
    <location>
        <begin position="221"/>
        <end position="263"/>
    </location>
</feature>
<protein>
    <submittedName>
        <fullName evidence="3">Membrane transporter</fullName>
    </submittedName>
</protein>
<keyword evidence="2" id="KW-0812">Transmembrane</keyword>
<keyword evidence="2" id="KW-0472">Membrane</keyword>
<dbReference type="RefSeq" id="XP_012187652.1">
    <property type="nucleotide sequence ID" value="XM_012332262.1"/>
</dbReference>
<feature type="transmembrane region" description="Helical" evidence="2">
    <location>
        <begin position="6"/>
        <end position="31"/>
    </location>
</feature>
<accession>R9P7H7</accession>
<dbReference type="GeneID" id="24106931"/>
<reference evidence="4" key="1">
    <citation type="journal article" date="2013" name="Genome Announc.">
        <title>Draft genome sequence of the basidiomycetous yeast-like fungus Pseudozyma hubeiensis SY62, which produces an abundant amount of the biosurfactant mannosylerythritol lipids.</title>
        <authorList>
            <person name="Konishi M."/>
            <person name="Hatada Y."/>
            <person name="Horiuchi J."/>
        </authorList>
    </citation>
    <scope>NUCLEOTIDE SEQUENCE [LARGE SCALE GENOMIC DNA]</scope>
    <source>
        <strain evidence="4">SY62</strain>
    </source>
</reference>